<dbReference type="HAMAP" id="MF_00038">
    <property type="entry name" value="MraY"/>
    <property type="match status" value="1"/>
</dbReference>
<keyword evidence="9 12" id="KW-0472">Membrane</keyword>
<dbReference type="InterPro" id="IPR018480">
    <property type="entry name" value="PNAcMuramoyl-5peptid_Trfase_CS"/>
</dbReference>
<dbReference type="PANTHER" id="PTHR22926">
    <property type="entry name" value="PHOSPHO-N-ACETYLMURAMOYL-PENTAPEPTIDE-TRANSFERASE"/>
    <property type="match status" value="1"/>
</dbReference>
<comment type="catalytic activity">
    <reaction evidence="12">
        <text>UDP-N-acetyl-alpha-D-muramoyl-L-alanyl-gamma-D-glutamyl-meso-2,6-diaminopimeloyl-D-alanyl-D-alanine + di-trans,octa-cis-undecaprenyl phosphate = di-trans,octa-cis-undecaprenyl diphospho-N-acetyl-alpha-D-muramoyl-L-alanyl-D-glutamyl-meso-2,6-diaminopimeloyl-D-alanyl-D-alanine + UMP</text>
        <dbReference type="Rhea" id="RHEA:28386"/>
        <dbReference type="ChEBI" id="CHEBI:57865"/>
        <dbReference type="ChEBI" id="CHEBI:60392"/>
        <dbReference type="ChEBI" id="CHEBI:61386"/>
        <dbReference type="ChEBI" id="CHEBI:61387"/>
        <dbReference type="EC" id="2.7.8.13"/>
    </reaction>
</comment>
<dbReference type="CDD" id="cd06852">
    <property type="entry name" value="GT_MraY"/>
    <property type="match status" value="1"/>
</dbReference>
<dbReference type="EMBL" id="JADQAZ010000001">
    <property type="protein sequence ID" value="MBT0956234.1"/>
    <property type="molecule type" value="Genomic_DNA"/>
</dbReference>
<dbReference type="GO" id="GO:0071555">
    <property type="term" value="P:cell wall organization"/>
    <property type="evidence" value="ECO:0007669"/>
    <property type="project" value="UniProtKB-KW"/>
</dbReference>
<comment type="similarity">
    <text evidence="2 12">Belongs to the glycosyltransferase 4 family. MraY subfamily.</text>
</comment>
<evidence type="ECO:0000313" key="15">
    <source>
        <dbReference type="EMBL" id="MBT0956234.1"/>
    </source>
</evidence>
<evidence type="ECO:0000256" key="5">
    <source>
        <dbReference type="ARBA" id="ARBA00022692"/>
    </source>
</evidence>
<feature type="binding site" evidence="14">
    <location>
        <position position="193"/>
    </location>
    <ligand>
        <name>Mg(2+)</name>
        <dbReference type="ChEBI" id="CHEBI:18420"/>
    </ligand>
</feature>
<dbReference type="EC" id="2.7.8.13" evidence="12 13"/>
<evidence type="ECO:0000256" key="14">
    <source>
        <dbReference type="PIRSR" id="PIRSR600715-1"/>
    </source>
</evidence>
<feature type="transmembrane region" description="Helical" evidence="12">
    <location>
        <begin position="240"/>
        <end position="257"/>
    </location>
</feature>
<keyword evidence="12 14" id="KW-0479">Metal-binding</keyword>
<dbReference type="GO" id="GO:0005886">
    <property type="term" value="C:plasma membrane"/>
    <property type="evidence" value="ECO:0007669"/>
    <property type="project" value="UniProtKB-SubCell"/>
</dbReference>
<feature type="transmembrane region" description="Helical" evidence="12">
    <location>
        <begin position="289"/>
        <end position="312"/>
    </location>
</feature>
<evidence type="ECO:0000256" key="6">
    <source>
        <dbReference type="ARBA" id="ARBA00022960"/>
    </source>
</evidence>
<keyword evidence="11 12" id="KW-0961">Cell wall biogenesis/degradation</keyword>
<dbReference type="PROSITE" id="PS01347">
    <property type="entry name" value="MRAY_1"/>
    <property type="match status" value="1"/>
</dbReference>
<organism evidence="15 16">
    <name type="scientific">Harenicola maris</name>
    <dbReference type="NCBI Taxonomy" id="2841044"/>
    <lineage>
        <taxon>Bacteria</taxon>
        <taxon>Pseudomonadati</taxon>
        <taxon>Pseudomonadota</taxon>
        <taxon>Alphaproteobacteria</taxon>
        <taxon>Rhodobacterales</taxon>
        <taxon>Paracoccaceae</taxon>
        <taxon>Harenicola</taxon>
    </lineage>
</organism>
<keyword evidence="6 12" id="KW-0133">Cell shape</keyword>
<dbReference type="RefSeq" id="WP_327792442.1">
    <property type="nucleotide sequence ID" value="NZ_JADQAZ010000001.1"/>
</dbReference>
<dbReference type="GO" id="GO:0008360">
    <property type="term" value="P:regulation of cell shape"/>
    <property type="evidence" value="ECO:0007669"/>
    <property type="project" value="UniProtKB-KW"/>
</dbReference>
<evidence type="ECO:0000256" key="11">
    <source>
        <dbReference type="ARBA" id="ARBA00023316"/>
    </source>
</evidence>
<evidence type="ECO:0000256" key="9">
    <source>
        <dbReference type="ARBA" id="ARBA00023136"/>
    </source>
</evidence>
<dbReference type="PROSITE" id="PS01348">
    <property type="entry name" value="MRAY_2"/>
    <property type="match status" value="1"/>
</dbReference>
<gene>
    <name evidence="12" type="primary">mraY</name>
    <name evidence="15" type="ORF">IV417_02450</name>
</gene>
<keyword evidence="5 12" id="KW-0812">Transmembrane</keyword>
<feature type="transmembrane region" description="Helical" evidence="12">
    <location>
        <begin position="20"/>
        <end position="40"/>
    </location>
</feature>
<accession>A0AAP2G792</accession>
<dbReference type="NCBIfam" id="TIGR00445">
    <property type="entry name" value="mraY"/>
    <property type="match status" value="1"/>
</dbReference>
<dbReference type="GO" id="GO:0046872">
    <property type="term" value="F:metal ion binding"/>
    <property type="evidence" value="ECO:0007669"/>
    <property type="project" value="UniProtKB-KW"/>
</dbReference>
<comment type="caution">
    <text evidence="15">The sequence shown here is derived from an EMBL/GenBank/DDBJ whole genome shotgun (WGS) entry which is preliminary data.</text>
</comment>
<keyword evidence="7 12" id="KW-0573">Peptidoglycan synthesis</keyword>
<proteinExistence type="inferred from homology"/>
<keyword evidence="3 12" id="KW-0132">Cell division</keyword>
<feature type="transmembrane region" description="Helical" evidence="12">
    <location>
        <begin position="201"/>
        <end position="220"/>
    </location>
</feature>
<dbReference type="InterPro" id="IPR003524">
    <property type="entry name" value="PNAcMuramoyl-5peptid_Trfase"/>
</dbReference>
<evidence type="ECO:0000256" key="2">
    <source>
        <dbReference type="ARBA" id="ARBA00005583"/>
    </source>
</evidence>
<dbReference type="InterPro" id="IPR000715">
    <property type="entry name" value="Glycosyl_transferase_4"/>
</dbReference>
<evidence type="ECO:0000313" key="16">
    <source>
        <dbReference type="Proteomes" id="UP001315686"/>
    </source>
</evidence>
<dbReference type="PANTHER" id="PTHR22926:SF5">
    <property type="entry name" value="PHOSPHO-N-ACETYLMURAMOYL-PENTAPEPTIDE-TRANSFERASE HOMOLOG"/>
    <property type="match status" value="1"/>
</dbReference>
<dbReference type="GO" id="GO:0009252">
    <property type="term" value="P:peptidoglycan biosynthetic process"/>
    <property type="evidence" value="ECO:0007669"/>
    <property type="project" value="UniProtKB-UniRule"/>
</dbReference>
<evidence type="ECO:0000256" key="13">
    <source>
        <dbReference type="NCBIfam" id="TIGR00445"/>
    </source>
</evidence>
<keyword evidence="12" id="KW-1003">Cell membrane</keyword>
<evidence type="ECO:0000256" key="3">
    <source>
        <dbReference type="ARBA" id="ARBA00022618"/>
    </source>
</evidence>
<dbReference type="Pfam" id="PF00953">
    <property type="entry name" value="Glycos_transf_4"/>
    <property type="match status" value="1"/>
</dbReference>
<evidence type="ECO:0000256" key="1">
    <source>
        <dbReference type="ARBA" id="ARBA00004141"/>
    </source>
</evidence>
<reference evidence="15 16" key="1">
    <citation type="journal article" date="2021" name="Arch. Microbiol.">
        <title>Harenicola maris gen. nov., sp. nov. isolated from the Sea of Japan shallow sediments.</title>
        <authorList>
            <person name="Romanenko L.A."/>
            <person name="Kurilenko V.V."/>
            <person name="Chernysheva N.Y."/>
            <person name="Tekutyeva L.A."/>
            <person name="Velansky P.V."/>
            <person name="Svetashev V.I."/>
            <person name="Isaeva M.P."/>
        </authorList>
    </citation>
    <scope>NUCLEOTIDE SEQUENCE [LARGE SCALE GENOMIC DNA]</scope>
    <source>
        <strain evidence="15 16">KMM 3653</strain>
    </source>
</reference>
<evidence type="ECO:0000256" key="8">
    <source>
        <dbReference type="ARBA" id="ARBA00022989"/>
    </source>
</evidence>
<feature type="transmembrane region" description="Helical" evidence="12">
    <location>
        <begin position="173"/>
        <end position="194"/>
    </location>
</feature>
<feature type="transmembrane region" description="Helical" evidence="12">
    <location>
        <begin position="135"/>
        <end position="153"/>
    </location>
</feature>
<keyword evidence="10 12" id="KW-0131">Cell cycle</keyword>
<dbReference type="Pfam" id="PF10555">
    <property type="entry name" value="MraY_sig1"/>
    <property type="match status" value="1"/>
</dbReference>
<evidence type="ECO:0000256" key="4">
    <source>
        <dbReference type="ARBA" id="ARBA00022679"/>
    </source>
</evidence>
<dbReference type="GO" id="GO:0051301">
    <property type="term" value="P:cell division"/>
    <property type="evidence" value="ECO:0007669"/>
    <property type="project" value="UniProtKB-KW"/>
</dbReference>
<keyword evidence="4 12" id="KW-0808">Transferase</keyword>
<keyword evidence="12 14" id="KW-0460">Magnesium</keyword>
<evidence type="ECO:0000256" key="12">
    <source>
        <dbReference type="HAMAP-Rule" id="MF_00038"/>
    </source>
</evidence>
<feature type="binding site" evidence="14">
    <location>
        <position position="268"/>
    </location>
    <ligand>
        <name>Mg(2+)</name>
        <dbReference type="ChEBI" id="CHEBI:18420"/>
    </ligand>
</feature>
<comment type="function">
    <text evidence="12">Catalyzes the initial step of the lipid cycle reactions in the biosynthesis of the cell wall peptidoglycan: transfers peptidoglycan precursor phospho-MurNAc-pentapeptide from UDP-MurNAc-pentapeptide onto the lipid carrier undecaprenyl phosphate, yielding undecaprenyl-pyrophosphoryl-MurNAc-pentapeptide, known as lipid I.</text>
</comment>
<dbReference type="Proteomes" id="UP001315686">
    <property type="component" value="Unassembled WGS sequence"/>
</dbReference>
<feature type="transmembrane region" description="Helical" evidence="12">
    <location>
        <begin position="264"/>
        <end position="283"/>
    </location>
</feature>
<feature type="transmembrane region" description="Helical" evidence="12">
    <location>
        <begin position="339"/>
        <end position="358"/>
    </location>
</feature>
<keyword evidence="16" id="KW-1185">Reference proteome</keyword>
<evidence type="ECO:0000256" key="7">
    <source>
        <dbReference type="ARBA" id="ARBA00022984"/>
    </source>
</evidence>
<feature type="transmembrane region" description="Helical" evidence="12">
    <location>
        <begin position="97"/>
        <end position="115"/>
    </location>
</feature>
<evidence type="ECO:0000256" key="10">
    <source>
        <dbReference type="ARBA" id="ARBA00023306"/>
    </source>
</evidence>
<protein>
    <recommendedName>
        <fullName evidence="12 13">Phospho-N-acetylmuramoyl-pentapeptide-transferase</fullName>
        <ecNumber evidence="12 13">2.7.8.13</ecNumber>
    </recommendedName>
    <alternativeName>
        <fullName evidence="12">UDP-MurNAc-pentapeptide phosphotransferase</fullName>
    </alternativeName>
</protein>
<keyword evidence="8 12" id="KW-1133">Transmembrane helix</keyword>
<feature type="transmembrane region" description="Helical" evidence="12">
    <location>
        <begin position="74"/>
        <end position="91"/>
    </location>
</feature>
<dbReference type="GO" id="GO:0008963">
    <property type="term" value="F:phospho-N-acetylmuramoyl-pentapeptide-transferase activity"/>
    <property type="evidence" value="ECO:0007669"/>
    <property type="project" value="UniProtKB-UniRule"/>
</dbReference>
<name>A0AAP2G792_9RHOB</name>
<comment type="cofactor">
    <cofactor evidence="12 14">
        <name>Mg(2+)</name>
        <dbReference type="ChEBI" id="CHEBI:18420"/>
    </cofactor>
</comment>
<comment type="subcellular location">
    <subcellularLocation>
        <location evidence="12">Cell membrane</location>
        <topology evidence="12">Multi-pass membrane protein</topology>
    </subcellularLocation>
    <subcellularLocation>
        <location evidence="1">Membrane</location>
        <topology evidence="1">Multi-pass membrane protein</topology>
    </subcellularLocation>
</comment>
<sequence length="361" mass="38726">MLFWLTEFSDGGDFFNLFRYITFRAGGAFFTALIFGFIFGRPLINALRKRQRHGQPIREDGPESHIETKAGTPTMGGLLILSALILATLLWARWDNIYVWMVLLVTLGFGAIGFADDYAKVSKNNTKGVSGKIRFGLGLLIAAAAGMAAAYAHPAELTNQLAVPVFKDVLINMSFVFVPFAMIVIVGSANAVNLTDGLDGLAIMPVMIAAGTLGVIAYVVGRVDFTTDLGLHYVPGTGELLVFASGLIGGGLGFLWYNAPPAAVFMGDTGSLALGGALGAIAVASKHEIVLAIVGGIFVVEALSVIIQVAYFKRTGKRVFLMAPIHHHFEKRGWAEPQIVIRFWIISLILALIGLATLKVR</sequence>
<dbReference type="AlphaFoldDB" id="A0AAP2G792"/>
<comment type="pathway">
    <text evidence="12">Cell wall biogenesis; peptidoglycan biosynthesis.</text>
</comment>